<dbReference type="SUPFAM" id="SSF53474">
    <property type="entry name" value="alpha/beta-Hydrolases"/>
    <property type="match status" value="1"/>
</dbReference>
<accession>A0A1G9VBF5</accession>
<dbReference type="InterPro" id="IPR029058">
    <property type="entry name" value="AB_hydrolase_fold"/>
</dbReference>
<dbReference type="InterPro" id="IPR050300">
    <property type="entry name" value="GDXG_lipolytic_enzyme"/>
</dbReference>
<dbReference type="PANTHER" id="PTHR48081">
    <property type="entry name" value="AB HYDROLASE SUPERFAMILY PROTEIN C4A8.06C"/>
    <property type="match status" value="1"/>
</dbReference>
<gene>
    <name evidence="4" type="ORF">SAMN05192554_10619</name>
</gene>
<sequence>MTDGDGDWTRRGILATATAALLAGCQSDGGGTEMSPSTTRAGTTVATTATTTESTETTTGTATEPAYRVDRDLSFVETDAGPLRLDLYRPRDRTDVPFVVFAHGGGWLQGDKGFRPLFPMLCEAGIAVADVQYRLAPGAQFPVPVRDVVAAVTWVRANAAEYGIDPVRGALAGYSAGAHLAALVAVAPDVPAFRPDVRPDQPVAVDALVGFSGIYDLADSESMESALVQTFVGSEEPESTYERASPVSHTDADDPPALLLHGTEDGVVPYRSATRLRDSLRAASVPVELFTAEGAGHGLIDAPSWQSEYEPALRRFLRDRLAVAD</sequence>
<organism evidence="4 5">
    <name type="scientific">Haloarchaeobius iranensis</name>
    <dbReference type="NCBI Taxonomy" id="996166"/>
    <lineage>
        <taxon>Archaea</taxon>
        <taxon>Methanobacteriati</taxon>
        <taxon>Methanobacteriota</taxon>
        <taxon>Stenosarchaea group</taxon>
        <taxon>Halobacteria</taxon>
        <taxon>Halobacteriales</taxon>
        <taxon>Halorubellaceae</taxon>
        <taxon>Haloarchaeobius</taxon>
    </lineage>
</organism>
<evidence type="ECO:0000259" key="3">
    <source>
        <dbReference type="Pfam" id="PF20434"/>
    </source>
</evidence>
<feature type="domain" description="BD-FAE-like" evidence="3">
    <location>
        <begin position="85"/>
        <end position="280"/>
    </location>
</feature>
<protein>
    <submittedName>
        <fullName evidence="4">Acetyl esterase/lipase</fullName>
    </submittedName>
</protein>
<feature type="region of interest" description="Disordered" evidence="2">
    <location>
        <begin position="27"/>
        <end position="62"/>
    </location>
</feature>
<dbReference type="InterPro" id="IPR049492">
    <property type="entry name" value="BD-FAE-like_dom"/>
</dbReference>
<keyword evidence="1" id="KW-0378">Hydrolase</keyword>
<dbReference type="RefSeq" id="WP_089732226.1">
    <property type="nucleotide sequence ID" value="NZ_FNIA01000006.1"/>
</dbReference>
<dbReference type="GO" id="GO:0016787">
    <property type="term" value="F:hydrolase activity"/>
    <property type="evidence" value="ECO:0007669"/>
    <property type="project" value="UniProtKB-KW"/>
</dbReference>
<dbReference type="Proteomes" id="UP000199370">
    <property type="component" value="Unassembled WGS sequence"/>
</dbReference>
<dbReference type="OrthoDB" id="33195at2157"/>
<evidence type="ECO:0000313" key="5">
    <source>
        <dbReference type="Proteomes" id="UP000199370"/>
    </source>
</evidence>
<dbReference type="EMBL" id="FNIA01000006">
    <property type="protein sequence ID" value="SDM69532.1"/>
    <property type="molecule type" value="Genomic_DNA"/>
</dbReference>
<reference evidence="4 5" key="1">
    <citation type="submission" date="2016-10" db="EMBL/GenBank/DDBJ databases">
        <authorList>
            <person name="de Groot N.N."/>
        </authorList>
    </citation>
    <scope>NUCLEOTIDE SEQUENCE [LARGE SCALE GENOMIC DNA]</scope>
    <source>
        <strain evidence="5">EB21,IBRC-M 10013,KCTC 4048</strain>
    </source>
</reference>
<feature type="compositionally biased region" description="Low complexity" evidence="2">
    <location>
        <begin position="37"/>
        <end position="62"/>
    </location>
</feature>
<evidence type="ECO:0000256" key="1">
    <source>
        <dbReference type="ARBA" id="ARBA00022801"/>
    </source>
</evidence>
<keyword evidence="5" id="KW-1185">Reference proteome</keyword>
<evidence type="ECO:0000313" key="4">
    <source>
        <dbReference type="EMBL" id="SDM69532.1"/>
    </source>
</evidence>
<dbReference type="AlphaFoldDB" id="A0A1G9VBF5"/>
<name>A0A1G9VBF5_9EURY</name>
<dbReference type="STRING" id="996166.SAMN05192554_10619"/>
<dbReference type="Gene3D" id="3.40.50.1820">
    <property type="entry name" value="alpha/beta hydrolase"/>
    <property type="match status" value="1"/>
</dbReference>
<dbReference type="Pfam" id="PF20434">
    <property type="entry name" value="BD-FAE"/>
    <property type="match status" value="1"/>
</dbReference>
<proteinExistence type="predicted"/>
<evidence type="ECO:0000256" key="2">
    <source>
        <dbReference type="SAM" id="MobiDB-lite"/>
    </source>
</evidence>